<evidence type="ECO:0000256" key="5">
    <source>
        <dbReference type="SAM" id="MobiDB-lite"/>
    </source>
</evidence>
<comment type="caution">
    <text evidence="6">The sequence shown here is derived from an EMBL/GenBank/DDBJ whole genome shotgun (WGS) entry which is preliminary data.</text>
</comment>
<comment type="similarity">
    <text evidence="2">Belongs to the peptidase C65 family. Otulin subfamily.</text>
</comment>
<organism evidence="6 7">
    <name type="scientific">Timema podura</name>
    <name type="common">Walking stick</name>
    <dbReference type="NCBI Taxonomy" id="61482"/>
    <lineage>
        <taxon>Eukaryota</taxon>
        <taxon>Metazoa</taxon>
        <taxon>Ecdysozoa</taxon>
        <taxon>Arthropoda</taxon>
        <taxon>Hexapoda</taxon>
        <taxon>Insecta</taxon>
        <taxon>Pterygota</taxon>
        <taxon>Neoptera</taxon>
        <taxon>Polyneoptera</taxon>
        <taxon>Phasmatodea</taxon>
        <taxon>Timematodea</taxon>
        <taxon>Timematoidea</taxon>
        <taxon>Timematidae</taxon>
        <taxon>Timema</taxon>
    </lineage>
</organism>
<feature type="coiled-coil region" evidence="4">
    <location>
        <begin position="333"/>
        <end position="360"/>
    </location>
</feature>
<gene>
    <name evidence="6" type="ORF">TPAB3V08_LOCUS5041</name>
</gene>
<sequence>MQVQWVDEASDSFEASNSNQVGFMEMISFSVDPQWCGLLFSIYWRHEKGFLLGGSTFPQHDAFAACSFIGPPADTDWIALAGSVGIEICRLSSSWALIFDTAKATGVILLLGFGSIVCYKVFRHCWQNCFSTKSPPDSPTTTSSVISTAASDRHLLEDLDNIDLDDVEVKYFGANTLSPDKSLSDTTNRSKHVTYKPSSISAKLQQLLRNHVLSAGLSWPSTIESKSYFKKTANKDKYPVSKRKEENTKYLRFDSHGSVADANFDNQSTSISHTQDFFSLSLDPPQQARDEIFDSLSCSRHITRNGSFDSASSEFSLDFSIPESLSDANIVNMEKIQKEIDSLNSKFLEMDEEIETIKSNRNLPGMSSLMEANTPRRKPLGINEDLPQDMEITETLKQQNARACFAGLYSLTTIKNSASSDLSDSLSTSIHKQGSVGSTESLVWDSPKILVSPLKVPLNNVPEDCYVKYTNDIEECIPLNDCSKNEITGSIESPLKESEITLENSSKPKWPLTSSNSLTFDSTEADFMANLEWDEEDLVVYSEGDDATLGDTENIVNPDSKDMMSLDLNEVPYTHDALFTHHLNRSCEDSPLESSFQTNSGGSESLVLETSMSTLSSDSTLLSEWDVNTCESTNESGFLEWDESTYHSNLHVLQDGKLYEKSATVEDESPRNESVPLNLGSPSTENTISATDNVGPKIKILQYAYQEWRGGTKKADTILKGYAEIQSMFGFQHLRRIRGDNYCGVRAAIFQTLSQGHQIPGGNATFEHLSRAVNNNNCGWLKNWKFASRLPYQRNNVLHGMKACLQSLDNLISLLSSERNREEALVNILTSDPLLDLHIMEAVKLHMLHRAMELHQANSNGYDVPLFAVLMFSRDTSETPKDFMNNHLSEVGNSGGLEQVSWEIG</sequence>
<evidence type="ECO:0000313" key="6">
    <source>
        <dbReference type="EMBL" id="CAG2058066.1"/>
    </source>
</evidence>
<name>A0ABN7NWU0_TIMPD</name>
<keyword evidence="3" id="KW-0963">Cytoplasm</keyword>
<evidence type="ECO:0000256" key="1">
    <source>
        <dbReference type="ARBA" id="ARBA00004496"/>
    </source>
</evidence>
<evidence type="ECO:0000256" key="4">
    <source>
        <dbReference type="SAM" id="Coils"/>
    </source>
</evidence>
<dbReference type="PRINTS" id="PR02055">
    <property type="entry name" value="PROTEINF105"/>
</dbReference>
<dbReference type="PANTHER" id="PTHR33662:SF3">
    <property type="entry name" value="FIBROUS SHEATH CABYR-BINDING PROTEIN-LIKE-RELATED"/>
    <property type="match status" value="1"/>
</dbReference>
<dbReference type="InterPro" id="IPR023235">
    <property type="entry name" value="FAM105"/>
</dbReference>
<evidence type="ECO:0000256" key="2">
    <source>
        <dbReference type="ARBA" id="ARBA00010267"/>
    </source>
</evidence>
<proteinExistence type="inferred from homology"/>
<evidence type="ECO:0000313" key="7">
    <source>
        <dbReference type="Proteomes" id="UP001153148"/>
    </source>
</evidence>
<comment type="subcellular location">
    <subcellularLocation>
        <location evidence="1">Cytoplasm</location>
    </subcellularLocation>
</comment>
<dbReference type="Pfam" id="PF16218">
    <property type="entry name" value="Peptidase_C101"/>
    <property type="match status" value="1"/>
</dbReference>
<accession>A0ABN7NWU0</accession>
<keyword evidence="7" id="KW-1185">Reference proteome</keyword>
<protein>
    <recommendedName>
        <fullName evidence="8">OTU domain-containing protein</fullName>
    </recommendedName>
</protein>
<reference evidence="6" key="1">
    <citation type="submission" date="2021-03" db="EMBL/GenBank/DDBJ databases">
        <authorList>
            <person name="Tran Van P."/>
        </authorList>
    </citation>
    <scope>NUCLEOTIDE SEQUENCE</scope>
</reference>
<feature type="region of interest" description="Disordered" evidence="5">
    <location>
        <begin position="665"/>
        <end position="686"/>
    </location>
</feature>
<evidence type="ECO:0000256" key="3">
    <source>
        <dbReference type="ARBA" id="ARBA00022490"/>
    </source>
</evidence>
<dbReference type="Proteomes" id="UP001153148">
    <property type="component" value="Unassembled WGS sequence"/>
</dbReference>
<evidence type="ECO:0008006" key="8">
    <source>
        <dbReference type="Google" id="ProtNLM"/>
    </source>
</evidence>
<keyword evidence="4" id="KW-0175">Coiled coil</keyword>
<dbReference type="PANTHER" id="PTHR33662">
    <property type="entry name" value="OTU DEUBIQUITINASE WITH LINEAR LINKAGE-SPECIFICITY A-RELATED"/>
    <property type="match status" value="1"/>
</dbReference>
<dbReference type="EMBL" id="CAJPIN010006558">
    <property type="protein sequence ID" value="CAG2058066.1"/>
    <property type="molecule type" value="Genomic_DNA"/>
</dbReference>